<dbReference type="AlphaFoldDB" id="A0A0C4YCP9"/>
<dbReference type="KEGG" id="cbw:RR42_m2532"/>
<dbReference type="Proteomes" id="UP000031843">
    <property type="component" value="Chromosome main"/>
</dbReference>
<dbReference type="PRINTS" id="PR00412">
    <property type="entry name" value="EPOXHYDRLASE"/>
</dbReference>
<dbReference type="InterPro" id="IPR000639">
    <property type="entry name" value="Epox_hydrolase-like"/>
</dbReference>
<organism evidence="4 5">
    <name type="scientific">Cupriavidus basilensis</name>
    <dbReference type="NCBI Taxonomy" id="68895"/>
    <lineage>
        <taxon>Bacteria</taxon>
        <taxon>Pseudomonadati</taxon>
        <taxon>Pseudomonadota</taxon>
        <taxon>Betaproteobacteria</taxon>
        <taxon>Burkholderiales</taxon>
        <taxon>Burkholderiaceae</taxon>
        <taxon>Cupriavidus</taxon>
    </lineage>
</organism>
<dbReference type="Pfam" id="PF12697">
    <property type="entry name" value="Abhydrolase_6"/>
    <property type="match status" value="1"/>
</dbReference>
<feature type="domain" description="AB hydrolase-1" evidence="3">
    <location>
        <begin position="37"/>
        <end position="280"/>
    </location>
</feature>
<dbReference type="GO" id="GO:0016020">
    <property type="term" value="C:membrane"/>
    <property type="evidence" value="ECO:0007669"/>
    <property type="project" value="TreeGrafter"/>
</dbReference>
<dbReference type="SUPFAM" id="SSF53474">
    <property type="entry name" value="alpha/beta-Hydrolases"/>
    <property type="match status" value="1"/>
</dbReference>
<reference evidence="4 5" key="1">
    <citation type="journal article" date="2015" name="Genome Announc.">
        <title>Complete Genome Sequence of Cupriavidus basilensis 4G11, Isolated from the Oak Ridge Field Research Center Site.</title>
        <authorList>
            <person name="Ray J."/>
            <person name="Waters R.J."/>
            <person name="Skerker J.M."/>
            <person name="Kuehl J.V."/>
            <person name="Price M.N."/>
            <person name="Huang J."/>
            <person name="Chakraborty R."/>
            <person name="Arkin A.P."/>
            <person name="Deutschbauer A."/>
        </authorList>
    </citation>
    <scope>NUCLEOTIDE SEQUENCE [LARGE SCALE GENOMIC DNA]</scope>
    <source>
        <strain evidence="4">4G11</strain>
    </source>
</reference>
<feature type="region of interest" description="Disordered" evidence="2">
    <location>
        <begin position="1"/>
        <end position="27"/>
    </location>
</feature>
<gene>
    <name evidence="4" type="ORF">RR42_m2532</name>
</gene>
<protein>
    <submittedName>
        <fullName evidence="4">Biotin synthesis protein BioH</fullName>
    </submittedName>
</protein>
<dbReference type="InterPro" id="IPR029058">
    <property type="entry name" value="AB_hydrolase_fold"/>
</dbReference>
<evidence type="ECO:0000256" key="1">
    <source>
        <dbReference type="ARBA" id="ARBA00022801"/>
    </source>
</evidence>
<name>A0A0C4YCP9_9BURK</name>
<dbReference type="GO" id="GO:0016787">
    <property type="term" value="F:hydrolase activity"/>
    <property type="evidence" value="ECO:0007669"/>
    <property type="project" value="UniProtKB-KW"/>
</dbReference>
<evidence type="ECO:0000313" key="4">
    <source>
        <dbReference type="EMBL" id="AJG19924.1"/>
    </source>
</evidence>
<keyword evidence="1" id="KW-0378">Hydrolase</keyword>
<dbReference type="PANTHER" id="PTHR43798:SF31">
    <property type="entry name" value="AB HYDROLASE SUPERFAMILY PROTEIN YCLE"/>
    <property type="match status" value="1"/>
</dbReference>
<dbReference type="Gene3D" id="3.40.50.1820">
    <property type="entry name" value="alpha/beta hydrolase"/>
    <property type="match status" value="1"/>
</dbReference>
<evidence type="ECO:0000256" key="2">
    <source>
        <dbReference type="SAM" id="MobiDB-lite"/>
    </source>
</evidence>
<accession>A0A0C4YCP9</accession>
<evidence type="ECO:0000259" key="3">
    <source>
        <dbReference type="Pfam" id="PF12697"/>
    </source>
</evidence>
<proteinExistence type="predicted"/>
<dbReference type="InterPro" id="IPR000073">
    <property type="entry name" value="AB_hydrolase_1"/>
</dbReference>
<sequence length="307" mass="32332">MDASHAMTNAEPVPAFDSHPASGSRPGWREAGDGRALLLLHGWSLSGEAFDGQRALARDGYRVIAPDHAGHGLSAALPHAGQASLAQLAADVAGLIGYLGLQDVVVIGWSMGAMVAWELMRGEPTLPLAAIGAIDMTPRLASAADWPHGLHAHYDTAQAAHMAAHVRQDWPRLIDSVRAGLWAAGSKPDALEMDRIAGIMRQCAPDALAALWEDMARQDYRAALRDARLPLFHLVGERSRLYAPAVGQATLALQPAARLVTIGGTGHAPHMERPAAFNAALAQMLAWLDSLASSGSLASTDAQASSR</sequence>
<evidence type="ECO:0000313" key="5">
    <source>
        <dbReference type="Proteomes" id="UP000031843"/>
    </source>
</evidence>
<keyword evidence="5" id="KW-1185">Reference proteome</keyword>
<dbReference type="PANTHER" id="PTHR43798">
    <property type="entry name" value="MONOACYLGLYCEROL LIPASE"/>
    <property type="match status" value="1"/>
</dbReference>
<dbReference type="InterPro" id="IPR050266">
    <property type="entry name" value="AB_hydrolase_sf"/>
</dbReference>
<dbReference type="EMBL" id="CP010536">
    <property type="protein sequence ID" value="AJG19924.1"/>
    <property type="molecule type" value="Genomic_DNA"/>
</dbReference>
<dbReference type="STRING" id="68895.RR42_m2532"/>